<proteinExistence type="predicted"/>
<dbReference type="AlphaFoldDB" id="A0A1Y3MMH7"/>
<protein>
    <submittedName>
        <fullName evidence="1">Uncharacterized protein</fullName>
    </submittedName>
</protein>
<name>A0A1Y3MMH7_9BACI</name>
<dbReference type="Proteomes" id="UP000195321">
    <property type="component" value="Unassembled WGS sequence"/>
</dbReference>
<organism evidence="1 2">
    <name type="scientific">Bacillus pseudomycoides</name>
    <dbReference type="NCBI Taxonomy" id="64104"/>
    <lineage>
        <taxon>Bacteria</taxon>
        <taxon>Bacillati</taxon>
        <taxon>Bacillota</taxon>
        <taxon>Bacilli</taxon>
        <taxon>Bacillales</taxon>
        <taxon>Bacillaceae</taxon>
        <taxon>Bacillus</taxon>
        <taxon>Bacillus cereus group</taxon>
    </lineage>
</organism>
<sequence length="107" mass="12641">MTINFFGLAVMIILGFFVWKNDHIRRERQTSYKNDERWQLILIKANNVTIKFYKLISLLVLLGFFLGTVVDINIKVALSNTLLIIALVIMSRHIVEYFAIKYYDKRI</sequence>
<dbReference type="RefSeq" id="WP_016115099.1">
    <property type="nucleotide sequence ID" value="NZ_CP189809.1"/>
</dbReference>
<evidence type="ECO:0000313" key="2">
    <source>
        <dbReference type="Proteomes" id="UP000195321"/>
    </source>
</evidence>
<dbReference type="EMBL" id="MWPX01000002">
    <property type="protein sequence ID" value="OUM50081.1"/>
    <property type="molecule type" value="Genomic_DNA"/>
</dbReference>
<reference evidence="1 2" key="1">
    <citation type="submission" date="2017-02" db="EMBL/GenBank/DDBJ databases">
        <title>Bacillus pseudomycoides isolate FSL K6-0042.</title>
        <authorList>
            <person name="Kovac J."/>
        </authorList>
    </citation>
    <scope>NUCLEOTIDE SEQUENCE [LARGE SCALE GENOMIC DNA]</scope>
    <source>
        <strain evidence="1 2">FSL K6-0042</strain>
    </source>
</reference>
<evidence type="ECO:0000313" key="1">
    <source>
        <dbReference type="EMBL" id="OUM50081.1"/>
    </source>
</evidence>
<comment type="caution">
    <text evidence="1">The sequence shown here is derived from an EMBL/GenBank/DDBJ whole genome shotgun (WGS) entry which is preliminary data.</text>
</comment>
<gene>
    <name evidence="1" type="ORF">BW425_03030</name>
</gene>
<accession>A0A1Y3MMH7</accession>